<dbReference type="EMBL" id="CYKH01001146">
    <property type="protein sequence ID" value="CUI14475.1"/>
    <property type="molecule type" value="Genomic_DNA"/>
</dbReference>
<keyword evidence="2" id="KW-1185">Reference proteome</keyword>
<feature type="non-terminal residue" evidence="1">
    <location>
        <position position="73"/>
    </location>
</feature>
<dbReference type="VEuPathDB" id="TriTrypDB:BSAL_89315"/>
<protein>
    <submittedName>
        <fullName evidence="1">Uncharacterized protein</fullName>
    </submittedName>
</protein>
<reference evidence="2" key="1">
    <citation type="submission" date="2015-09" db="EMBL/GenBank/DDBJ databases">
        <authorList>
            <consortium name="Pathogen Informatics"/>
        </authorList>
    </citation>
    <scope>NUCLEOTIDE SEQUENCE [LARGE SCALE GENOMIC DNA]</scope>
    <source>
        <strain evidence="2">Lake Konstanz</strain>
    </source>
</reference>
<dbReference type="Proteomes" id="UP000051952">
    <property type="component" value="Unassembled WGS sequence"/>
</dbReference>
<feature type="non-terminal residue" evidence="1">
    <location>
        <position position="1"/>
    </location>
</feature>
<dbReference type="SUPFAM" id="SSF63829">
    <property type="entry name" value="Calcium-dependent phosphotriesterase"/>
    <property type="match status" value="1"/>
</dbReference>
<proteinExistence type="predicted"/>
<evidence type="ECO:0000313" key="1">
    <source>
        <dbReference type="EMBL" id="CUI14475.1"/>
    </source>
</evidence>
<dbReference type="OrthoDB" id="273823at2759"/>
<evidence type="ECO:0000313" key="2">
    <source>
        <dbReference type="Proteomes" id="UP000051952"/>
    </source>
</evidence>
<name>A0A0S4KFP6_BODSA</name>
<dbReference type="AlphaFoldDB" id="A0A0S4KFP6"/>
<accession>A0A0S4KFP6</accession>
<dbReference type="Gene3D" id="2.120.10.30">
    <property type="entry name" value="TolB, C-terminal domain"/>
    <property type="match status" value="1"/>
</dbReference>
<gene>
    <name evidence="1" type="ORF">BSAL_89315</name>
</gene>
<dbReference type="InterPro" id="IPR011042">
    <property type="entry name" value="6-blade_b-propeller_TolB-like"/>
</dbReference>
<organism evidence="1 2">
    <name type="scientific">Bodo saltans</name>
    <name type="common">Flagellated protozoan</name>
    <dbReference type="NCBI Taxonomy" id="75058"/>
    <lineage>
        <taxon>Eukaryota</taxon>
        <taxon>Discoba</taxon>
        <taxon>Euglenozoa</taxon>
        <taxon>Kinetoplastea</taxon>
        <taxon>Metakinetoplastina</taxon>
        <taxon>Eubodonida</taxon>
        <taxon>Bodonidae</taxon>
        <taxon>Bodo</taxon>
    </lineage>
</organism>
<sequence>IARINASSGTVLTLAGGSTAGYADGVGSNAKVYVATGIALNRDETALIVADYDGFLVRRVELSTNTVTTIAGA</sequence>